<dbReference type="PANTHER" id="PTHR43811">
    <property type="entry name" value="FKBP-TYPE PEPTIDYL-PROLYL CIS-TRANS ISOMERASE FKPA"/>
    <property type="match status" value="1"/>
</dbReference>
<dbReference type="EMBL" id="JAGRRH010000065">
    <property type="protein sequence ID" value="KAG7338096.1"/>
    <property type="molecule type" value="Genomic_DNA"/>
</dbReference>
<evidence type="ECO:0000256" key="5">
    <source>
        <dbReference type="PROSITE-ProRule" id="PRU00277"/>
    </source>
</evidence>
<dbReference type="GO" id="GO:0003755">
    <property type="term" value="F:peptidyl-prolyl cis-trans isomerase activity"/>
    <property type="evidence" value="ECO:0007669"/>
    <property type="project" value="UniProtKB-KW"/>
</dbReference>
<evidence type="ECO:0000313" key="9">
    <source>
        <dbReference type="Proteomes" id="UP000693970"/>
    </source>
</evidence>
<comment type="catalytic activity">
    <reaction evidence="1 5">
        <text>[protein]-peptidylproline (omega=180) = [protein]-peptidylproline (omega=0)</text>
        <dbReference type="Rhea" id="RHEA:16237"/>
        <dbReference type="Rhea" id="RHEA-COMP:10747"/>
        <dbReference type="Rhea" id="RHEA-COMP:10748"/>
        <dbReference type="ChEBI" id="CHEBI:83833"/>
        <dbReference type="ChEBI" id="CHEBI:83834"/>
        <dbReference type="EC" id="5.2.1.8"/>
    </reaction>
</comment>
<evidence type="ECO:0000313" key="7">
    <source>
        <dbReference type="EMBL" id="KAG7338096.1"/>
    </source>
</evidence>
<gene>
    <name evidence="8" type="ORF">IV203_016976</name>
    <name evidence="7" type="ORF">IV203_017512</name>
</gene>
<dbReference type="PANTHER" id="PTHR43811:SF19">
    <property type="entry name" value="39 KDA FK506-BINDING NUCLEAR PROTEIN"/>
    <property type="match status" value="1"/>
</dbReference>
<dbReference type="InterPro" id="IPR001179">
    <property type="entry name" value="PPIase_FKBP_dom"/>
</dbReference>
<evidence type="ECO:0000256" key="4">
    <source>
        <dbReference type="ARBA" id="ARBA00023235"/>
    </source>
</evidence>
<comment type="caution">
    <text evidence="8">The sequence shown here is derived from an EMBL/GenBank/DDBJ whole genome shotgun (WGS) entry which is preliminary data.</text>
</comment>
<evidence type="ECO:0000256" key="2">
    <source>
        <dbReference type="ARBA" id="ARBA00013194"/>
    </source>
</evidence>
<evidence type="ECO:0000256" key="1">
    <source>
        <dbReference type="ARBA" id="ARBA00000971"/>
    </source>
</evidence>
<feature type="domain" description="PPIase FKBP-type" evidence="6">
    <location>
        <begin position="294"/>
        <end position="380"/>
    </location>
</feature>
<evidence type="ECO:0000259" key="6">
    <source>
        <dbReference type="PROSITE" id="PS50059"/>
    </source>
</evidence>
<dbReference type="EMBL" id="JAGRRH010000020">
    <property type="protein sequence ID" value="KAG7348271.1"/>
    <property type="molecule type" value="Genomic_DNA"/>
</dbReference>
<reference evidence="8" key="2">
    <citation type="submission" date="2021-04" db="EMBL/GenBank/DDBJ databases">
        <authorList>
            <person name="Podell S."/>
        </authorList>
    </citation>
    <scope>NUCLEOTIDE SEQUENCE</scope>
    <source>
        <strain evidence="8">Hildebrandi</strain>
    </source>
</reference>
<dbReference type="Pfam" id="PF01346">
    <property type="entry name" value="FKBP_N"/>
    <property type="match status" value="1"/>
</dbReference>
<dbReference type="PROSITE" id="PS50059">
    <property type="entry name" value="FKBP_PPIASE"/>
    <property type="match status" value="1"/>
</dbReference>
<dbReference type="EC" id="5.2.1.8" evidence="2 5"/>
<dbReference type="AlphaFoldDB" id="A0A9K3KRM5"/>
<evidence type="ECO:0000256" key="3">
    <source>
        <dbReference type="ARBA" id="ARBA00023110"/>
    </source>
</evidence>
<dbReference type="InterPro" id="IPR000774">
    <property type="entry name" value="PPIase_FKBP_N"/>
</dbReference>
<reference evidence="8" key="1">
    <citation type="journal article" date="2021" name="Sci. Rep.">
        <title>Diploid genomic architecture of Nitzschia inconspicua, an elite biomass production diatom.</title>
        <authorList>
            <person name="Oliver A."/>
            <person name="Podell S."/>
            <person name="Pinowska A."/>
            <person name="Traller J.C."/>
            <person name="Smith S.R."/>
            <person name="McClure R."/>
            <person name="Beliaev A."/>
            <person name="Bohutskyi P."/>
            <person name="Hill E.A."/>
            <person name="Rabines A."/>
            <person name="Zheng H."/>
            <person name="Allen L.Z."/>
            <person name="Kuo A."/>
            <person name="Grigoriev I.V."/>
            <person name="Allen A.E."/>
            <person name="Hazlebeck D."/>
            <person name="Allen E.E."/>
        </authorList>
    </citation>
    <scope>NUCLEOTIDE SEQUENCE</scope>
    <source>
        <strain evidence="8">Hildebrandi</strain>
    </source>
</reference>
<proteinExistence type="predicted"/>
<dbReference type="GO" id="GO:0006457">
    <property type="term" value="P:protein folding"/>
    <property type="evidence" value="ECO:0007669"/>
    <property type="project" value="InterPro"/>
</dbReference>
<organism evidence="8 9">
    <name type="scientific">Nitzschia inconspicua</name>
    <dbReference type="NCBI Taxonomy" id="303405"/>
    <lineage>
        <taxon>Eukaryota</taxon>
        <taxon>Sar</taxon>
        <taxon>Stramenopiles</taxon>
        <taxon>Ochrophyta</taxon>
        <taxon>Bacillariophyta</taxon>
        <taxon>Bacillariophyceae</taxon>
        <taxon>Bacillariophycidae</taxon>
        <taxon>Bacillariales</taxon>
        <taxon>Bacillariaceae</taxon>
        <taxon>Nitzschia</taxon>
    </lineage>
</organism>
<keyword evidence="3 5" id="KW-0697">Rotamase</keyword>
<protein>
    <recommendedName>
        <fullName evidence="2 5">peptidylprolyl isomerase</fullName>
        <ecNumber evidence="2 5">5.2.1.8</ecNumber>
    </recommendedName>
</protein>
<accession>A0A9K3KRM5</accession>
<name>A0A9K3KRM5_9STRA</name>
<sequence>MGATAALLSDAVVDNFVITTKKQNDLDFVVSVISSGTNCTFLSLMLLQHCHMQGKFMHVQKKRPLDDVLSSDGARIDQRFGRKKSSARLNKKSEAKKLLVLRVSSSFMSAVDAIRPTSNQRHPSCQKIHTVAIMTVLGLLSSRSARGFSTLARKSSVPSVSSTARHMSSSGPMPYDDDKMPFYALGTNLALQVGGQGNFKTLLDEDELDVVLEGFCENLKGTATQDARVILTTYGQQLNKILQERTNQIVERVKKDGEDFIANFLDCNEEAVKTDSGLVYYEMKAGTGKQPELSNTVEVHYHGTLTDGTVFDSSVDRGQTISFPLGGVIKGWQEGLAMMKEGGKATLVIPSDLAYGDAGSGDTIPPGACLKFEVELFKVS</sequence>
<keyword evidence="9" id="KW-1185">Reference proteome</keyword>
<dbReference type="Pfam" id="PF00254">
    <property type="entry name" value="FKBP_C"/>
    <property type="match status" value="1"/>
</dbReference>
<dbReference type="FunFam" id="3.10.50.40:FF:000006">
    <property type="entry name" value="Peptidyl-prolyl cis-trans isomerase"/>
    <property type="match status" value="1"/>
</dbReference>
<dbReference type="OrthoDB" id="1902587at2759"/>
<dbReference type="Proteomes" id="UP000693970">
    <property type="component" value="Unassembled WGS sequence"/>
</dbReference>
<keyword evidence="4 5" id="KW-0413">Isomerase</keyword>
<evidence type="ECO:0000313" key="8">
    <source>
        <dbReference type="EMBL" id="KAG7348271.1"/>
    </source>
</evidence>